<feature type="domain" description="HTH marR-type" evidence="4">
    <location>
        <begin position="17"/>
        <end position="68"/>
    </location>
</feature>
<organism evidence="5 6">
    <name type="scientific">Oceanobacillus sojae</name>
    <dbReference type="NCBI Taxonomy" id="582851"/>
    <lineage>
        <taxon>Bacteria</taxon>
        <taxon>Bacillati</taxon>
        <taxon>Bacillota</taxon>
        <taxon>Bacilli</taxon>
        <taxon>Bacillales</taxon>
        <taxon>Bacillaceae</taxon>
        <taxon>Oceanobacillus</taxon>
    </lineage>
</organism>
<dbReference type="STRING" id="582851.GCA_900162665_02739"/>
<keyword evidence="5" id="KW-0808">Transferase</keyword>
<dbReference type="InterPro" id="IPR000600">
    <property type="entry name" value="ROK"/>
</dbReference>
<dbReference type="InterPro" id="IPR036388">
    <property type="entry name" value="WH-like_DNA-bd_sf"/>
</dbReference>
<accession>A0A511ZE95</accession>
<comment type="caution">
    <text evidence="5">The sequence shown here is derived from an EMBL/GenBank/DDBJ whole genome shotgun (WGS) entry which is preliminary data.</text>
</comment>
<dbReference type="GO" id="GO:0003700">
    <property type="term" value="F:DNA-binding transcription factor activity"/>
    <property type="evidence" value="ECO:0007669"/>
    <property type="project" value="InterPro"/>
</dbReference>
<dbReference type="OrthoDB" id="9796533at2"/>
<reference evidence="5 6" key="1">
    <citation type="submission" date="2019-07" db="EMBL/GenBank/DDBJ databases">
        <title>Whole genome shotgun sequence of Oceanobacillus sojae NBRC 105379.</title>
        <authorList>
            <person name="Hosoyama A."/>
            <person name="Uohara A."/>
            <person name="Ohji S."/>
            <person name="Ichikawa N."/>
        </authorList>
    </citation>
    <scope>NUCLEOTIDE SEQUENCE [LARGE SCALE GENOMIC DNA]</scope>
    <source>
        <strain evidence="5 6">NBRC 105379</strain>
    </source>
</reference>
<name>A0A511ZE95_9BACI</name>
<dbReference type="GO" id="GO:0016301">
    <property type="term" value="F:kinase activity"/>
    <property type="evidence" value="ECO:0007669"/>
    <property type="project" value="UniProtKB-KW"/>
</dbReference>
<evidence type="ECO:0000256" key="3">
    <source>
        <dbReference type="ARBA" id="ARBA00022629"/>
    </source>
</evidence>
<keyword evidence="5" id="KW-0418">Kinase</keyword>
<comment type="similarity">
    <text evidence="2">Belongs to the ROK (NagC/XylR) family.</text>
</comment>
<evidence type="ECO:0000256" key="1">
    <source>
        <dbReference type="ARBA" id="ARBA00002486"/>
    </source>
</evidence>
<dbReference type="Pfam" id="PF12802">
    <property type="entry name" value="MarR_2"/>
    <property type="match status" value="1"/>
</dbReference>
<dbReference type="InterPro" id="IPR036390">
    <property type="entry name" value="WH_DNA-bd_sf"/>
</dbReference>
<dbReference type="Pfam" id="PF00480">
    <property type="entry name" value="ROK"/>
    <property type="match status" value="1"/>
</dbReference>
<protein>
    <submittedName>
        <fullName evidence="5">Sugar kinase</fullName>
    </submittedName>
</protein>
<dbReference type="Gene3D" id="1.10.10.10">
    <property type="entry name" value="Winged helix-like DNA-binding domain superfamily/Winged helix DNA-binding domain"/>
    <property type="match status" value="1"/>
</dbReference>
<proteinExistence type="inferred from homology"/>
<evidence type="ECO:0000259" key="4">
    <source>
        <dbReference type="Pfam" id="PF12802"/>
    </source>
</evidence>
<dbReference type="RefSeq" id="WP_147208310.1">
    <property type="nucleotide sequence ID" value="NZ_BJYM01000002.1"/>
</dbReference>
<comment type="function">
    <text evidence="1">Transcriptional repressor of xylose-utilizing enzymes.</text>
</comment>
<dbReference type="AlphaFoldDB" id="A0A511ZE95"/>
<evidence type="ECO:0000313" key="5">
    <source>
        <dbReference type="EMBL" id="GEN85768.1"/>
    </source>
</evidence>
<dbReference type="EMBL" id="BJYM01000002">
    <property type="protein sequence ID" value="GEN85768.1"/>
    <property type="molecule type" value="Genomic_DNA"/>
</dbReference>
<dbReference type="SUPFAM" id="SSF53067">
    <property type="entry name" value="Actin-like ATPase domain"/>
    <property type="match status" value="1"/>
</dbReference>
<keyword evidence="3" id="KW-0859">Xylose metabolism</keyword>
<evidence type="ECO:0000313" key="6">
    <source>
        <dbReference type="Proteomes" id="UP000321558"/>
    </source>
</evidence>
<evidence type="ECO:0000256" key="2">
    <source>
        <dbReference type="ARBA" id="ARBA00006479"/>
    </source>
</evidence>
<dbReference type="InterPro" id="IPR043129">
    <property type="entry name" value="ATPase_NBD"/>
</dbReference>
<dbReference type="GO" id="GO:0042732">
    <property type="term" value="P:D-xylose metabolic process"/>
    <property type="evidence" value="ECO:0007669"/>
    <property type="project" value="UniProtKB-KW"/>
</dbReference>
<sequence length="392" mass="42797">MSVNMPSTIRKMNKEIVLNTIREEGPLTRAQISKESGITKATVSEIVSELIDEQLVTDEKEDDDTSRRGTKLSFAKDSFYGVAVDLGGTKINICLFNLEAEILGQYQTPTYKTDSSEAFIDSLTEDIEAFIAEKQVPKEKMKVISIATPGIVDYKAGVVLEGSPNLPEWSNLHLKEMLYKRTGIEIVIENDIRAALIGELYKEEAQTSSSAVLIGLGTGAGSALFMDGKIIRGANNAAGEVGYMLFNREQLYAPTDKGYFEILCAGSGIEESYHKLKGEKITPEAIFKLASQGDLTAKYIVDKFSDYLAIGILNINAVINPEKVLLMGGVTKSAGLFLEDVNQKIANQTFSNTKVQVELSSLKEQAPLYGAAVLGLSTVFPSINFIKDAQLY</sequence>
<keyword evidence="3" id="KW-0119">Carbohydrate metabolism</keyword>
<dbReference type="PANTHER" id="PTHR18964">
    <property type="entry name" value="ROK (REPRESSOR, ORF, KINASE) FAMILY"/>
    <property type="match status" value="1"/>
</dbReference>
<dbReference type="SUPFAM" id="SSF46785">
    <property type="entry name" value="Winged helix' DNA-binding domain"/>
    <property type="match status" value="1"/>
</dbReference>
<keyword evidence="6" id="KW-1185">Reference proteome</keyword>
<dbReference type="Proteomes" id="UP000321558">
    <property type="component" value="Unassembled WGS sequence"/>
</dbReference>
<dbReference type="InterPro" id="IPR000835">
    <property type="entry name" value="HTH_MarR-typ"/>
</dbReference>
<dbReference type="Gene3D" id="3.30.420.40">
    <property type="match status" value="2"/>
</dbReference>
<gene>
    <name evidence="5" type="ORF">OSO01_05070</name>
</gene>
<dbReference type="PANTHER" id="PTHR18964:SF149">
    <property type="entry name" value="BIFUNCTIONAL UDP-N-ACETYLGLUCOSAMINE 2-EPIMERASE_N-ACETYLMANNOSAMINE KINASE"/>
    <property type="match status" value="1"/>
</dbReference>